<evidence type="ECO:0000259" key="6">
    <source>
        <dbReference type="Pfam" id="PF12867"/>
    </source>
</evidence>
<dbReference type="InterPro" id="IPR023774">
    <property type="entry name" value="Put_metal_dep_hydrolase_YfiT"/>
</dbReference>
<keyword evidence="3 5" id="KW-0378">Hydrolase</keyword>
<keyword evidence="4 5" id="KW-0862">Zinc</keyword>
<dbReference type="SUPFAM" id="SSF109854">
    <property type="entry name" value="DinB/YfiT-like putative metalloenzymes"/>
    <property type="match status" value="1"/>
</dbReference>
<evidence type="ECO:0000313" key="7">
    <source>
        <dbReference type="EMBL" id="MCS1395142.1"/>
    </source>
</evidence>
<reference evidence="7 8" key="1">
    <citation type="submission" date="2022-08" db="EMBL/GenBank/DDBJ databases">
        <title>Lysinibacillus sequencing.</title>
        <authorList>
            <person name="Dunlap C."/>
        </authorList>
    </citation>
    <scope>NUCLEOTIDE SEQUENCE [LARGE SCALE GENOMIC DNA]</scope>
    <source>
        <strain evidence="7 8">PB211</strain>
    </source>
</reference>
<feature type="binding site" evidence="5">
    <location>
        <position position="165"/>
    </location>
    <ligand>
        <name>Zn(2+)</name>
        <dbReference type="ChEBI" id="CHEBI:29105"/>
    </ligand>
</feature>
<dbReference type="EC" id="3.-.-.-" evidence="5"/>
<feature type="domain" description="DinB-like" evidence="6">
    <location>
        <begin position="38"/>
        <end position="169"/>
    </location>
</feature>
<comment type="similarity">
    <text evidence="5">Belongs to the metal hydrolase YfiT family.</text>
</comment>
<gene>
    <name evidence="7" type="ORF">NXZ79_03670</name>
</gene>
<dbReference type="NCBIfam" id="NF009807">
    <property type="entry name" value="PRK13291.1"/>
    <property type="match status" value="1"/>
</dbReference>
<organism evidence="7 8">
    <name type="scientific">Lysinibacillus pinottii</name>
    <dbReference type="NCBI Taxonomy" id="2973932"/>
    <lineage>
        <taxon>Bacteria</taxon>
        <taxon>Bacillati</taxon>
        <taxon>Bacillota</taxon>
        <taxon>Bacilli</taxon>
        <taxon>Bacillales</taxon>
        <taxon>Bacillaceae</taxon>
        <taxon>Lysinibacillus</taxon>
    </lineage>
</organism>
<dbReference type="InterPro" id="IPR034660">
    <property type="entry name" value="DinB/YfiT-like"/>
</dbReference>
<comment type="caution">
    <text evidence="7">The sequence shown here is derived from an EMBL/GenBank/DDBJ whole genome shotgun (WGS) entry which is preliminary data.</text>
</comment>
<feature type="binding site" evidence="5">
    <location>
        <position position="70"/>
    </location>
    <ligand>
        <name>Zn(2+)</name>
        <dbReference type="ChEBI" id="CHEBI:29105"/>
    </ligand>
</feature>
<comment type="subcellular location">
    <subcellularLocation>
        <location evidence="5">Cytoplasm</location>
    </subcellularLocation>
</comment>
<evidence type="ECO:0000256" key="1">
    <source>
        <dbReference type="ARBA" id="ARBA00022490"/>
    </source>
</evidence>
<dbReference type="Pfam" id="PF12867">
    <property type="entry name" value="DinB_2"/>
    <property type="match status" value="1"/>
</dbReference>
<accession>A0ABT2DL23</accession>
<comment type="function">
    <text evidence="5">Possible metal-dependent hydrolase.</text>
</comment>
<dbReference type="GO" id="GO:0016787">
    <property type="term" value="F:hydrolase activity"/>
    <property type="evidence" value="ECO:0007669"/>
    <property type="project" value="UniProtKB-KW"/>
</dbReference>
<keyword evidence="8" id="KW-1185">Reference proteome</keyword>
<comment type="subunit">
    <text evidence="5">Homodimer.</text>
</comment>
<evidence type="ECO:0000256" key="4">
    <source>
        <dbReference type="ARBA" id="ARBA00022833"/>
    </source>
</evidence>
<dbReference type="Gene3D" id="1.20.120.450">
    <property type="entry name" value="dinb family like domain"/>
    <property type="match status" value="1"/>
</dbReference>
<evidence type="ECO:0000313" key="8">
    <source>
        <dbReference type="Proteomes" id="UP001525021"/>
    </source>
</evidence>
<dbReference type="HAMAP" id="MF_01256">
    <property type="entry name" value="YfiT_hydrol"/>
    <property type="match status" value="1"/>
</dbReference>
<sequence>MEESNLIDLRYPIGEFQCPKEVTSQQVKEWMGDIYLLPKQLKEVLSEASEQALAKSYRENGWTVRQLVHHIADSHMNSYTRFKLALTEDVPTIKPYNEAEWAMLPDSEMPIATSLTLIESLHERWVYLLTNLTDEQLQRAYNHPDSGLTTLEQAVGLYAWHGKHHLAHIQHALAF</sequence>
<dbReference type="RefSeq" id="WP_012295914.1">
    <property type="nucleotide sequence ID" value="NZ_JANTOO010000005.1"/>
</dbReference>
<evidence type="ECO:0000256" key="5">
    <source>
        <dbReference type="HAMAP-Rule" id="MF_01256"/>
    </source>
</evidence>
<evidence type="ECO:0000256" key="3">
    <source>
        <dbReference type="ARBA" id="ARBA00022801"/>
    </source>
</evidence>
<proteinExistence type="inferred from homology"/>
<comment type="cofactor">
    <cofactor evidence="5">
        <name>Zn(2+)</name>
        <dbReference type="ChEBI" id="CHEBI:29105"/>
    </cofactor>
    <text evidence="5">Binds 1 zinc ion per subunit.</text>
</comment>
<keyword evidence="1 5" id="KW-0963">Cytoplasm</keyword>
<keyword evidence="2 5" id="KW-0479">Metal-binding</keyword>
<dbReference type="EMBL" id="JANTOO010000005">
    <property type="protein sequence ID" value="MCS1395142.1"/>
    <property type="molecule type" value="Genomic_DNA"/>
</dbReference>
<name>A0ABT2DL23_9BACI</name>
<dbReference type="Proteomes" id="UP001525021">
    <property type="component" value="Unassembled WGS sequence"/>
</dbReference>
<evidence type="ECO:0000256" key="2">
    <source>
        <dbReference type="ARBA" id="ARBA00022723"/>
    </source>
</evidence>
<protein>
    <recommendedName>
        <fullName evidence="5">Putative metal-dependent hydrolase NXZ79_03670</fullName>
        <ecNumber evidence="5">3.-.-.-</ecNumber>
    </recommendedName>
</protein>
<dbReference type="InterPro" id="IPR024775">
    <property type="entry name" value="DinB-like"/>
</dbReference>
<feature type="binding site" evidence="5">
    <location>
        <position position="161"/>
    </location>
    <ligand>
        <name>Zn(2+)</name>
        <dbReference type="ChEBI" id="CHEBI:29105"/>
    </ligand>
</feature>